<protein>
    <submittedName>
        <fullName evidence="2">Uncharacterized protein</fullName>
    </submittedName>
</protein>
<accession>A0A1Y6K9Y5</accession>
<evidence type="ECO:0000313" key="3">
    <source>
        <dbReference type="Proteomes" id="UP000195514"/>
    </source>
</evidence>
<evidence type="ECO:0000256" key="1">
    <source>
        <dbReference type="SAM" id="Phobius"/>
    </source>
</evidence>
<feature type="transmembrane region" description="Helical" evidence="1">
    <location>
        <begin position="15"/>
        <end position="37"/>
    </location>
</feature>
<feature type="transmembrane region" description="Helical" evidence="1">
    <location>
        <begin position="117"/>
        <end position="138"/>
    </location>
</feature>
<proteinExistence type="predicted"/>
<reference evidence="3" key="1">
    <citation type="submission" date="2017-05" db="EMBL/GenBank/DDBJ databases">
        <authorList>
            <person name="Kirkegaard R."/>
            <person name="Mcilroy J S."/>
        </authorList>
    </citation>
    <scope>NUCLEOTIDE SEQUENCE [LARGE SCALE GENOMIC DNA]</scope>
</reference>
<feature type="transmembrane region" description="Helical" evidence="1">
    <location>
        <begin position="83"/>
        <end position="105"/>
    </location>
</feature>
<keyword evidence="3" id="KW-1185">Reference proteome</keyword>
<name>A0A1Y6K9Y5_9CHLR</name>
<keyword evidence="1" id="KW-1133">Transmembrane helix</keyword>
<feature type="transmembrane region" description="Helical" evidence="1">
    <location>
        <begin position="57"/>
        <end position="76"/>
    </location>
</feature>
<gene>
    <name evidence="2" type="ORF">CFX1CAM_1775</name>
</gene>
<dbReference type="OrthoDB" id="3174628at2"/>
<keyword evidence="1" id="KW-0472">Membrane</keyword>
<organism evidence="2 3">
    <name type="scientific">Candidatus Brevifilum fermentans</name>
    <dbReference type="NCBI Taxonomy" id="1986204"/>
    <lineage>
        <taxon>Bacteria</taxon>
        <taxon>Bacillati</taxon>
        <taxon>Chloroflexota</taxon>
        <taxon>Anaerolineae</taxon>
        <taxon>Anaerolineales</taxon>
        <taxon>Anaerolineaceae</taxon>
        <taxon>Candidatus Brevifilum</taxon>
    </lineage>
</organism>
<evidence type="ECO:0000313" key="2">
    <source>
        <dbReference type="EMBL" id="SMX54840.1"/>
    </source>
</evidence>
<sequence>MHQLFSRQNNPRSVWAARVLIAIVLFWNLQAAVHFMLKPAVYAPSFQLQGVPGQVAIAGYGILFLMWQVPYVFAVLHPGIFKISLWSALIMQVIGVIAESLLLSTIPGDYTLLRGSITRFIIFDGAGVPILLGALVLVRREKCHSNPQSR</sequence>
<keyword evidence="1" id="KW-0812">Transmembrane</keyword>
<dbReference type="EMBL" id="LT859958">
    <property type="protein sequence ID" value="SMX54840.1"/>
    <property type="molecule type" value="Genomic_DNA"/>
</dbReference>
<dbReference type="KEGG" id="abat:CFX1CAM_1775"/>
<dbReference type="AlphaFoldDB" id="A0A1Y6K9Y5"/>
<dbReference type="RefSeq" id="WP_087862650.1">
    <property type="nucleotide sequence ID" value="NZ_LT859958.1"/>
</dbReference>
<dbReference type="Proteomes" id="UP000195514">
    <property type="component" value="Chromosome I"/>
</dbReference>